<dbReference type="AlphaFoldDB" id="A0A5B2TGW6"/>
<dbReference type="InterPro" id="IPR012347">
    <property type="entry name" value="Ferritin-like"/>
</dbReference>
<dbReference type="InterPro" id="IPR036259">
    <property type="entry name" value="MFS_trans_sf"/>
</dbReference>
<feature type="transmembrane region" description="Helical" evidence="1">
    <location>
        <begin position="204"/>
        <end position="226"/>
    </location>
</feature>
<protein>
    <submittedName>
        <fullName evidence="3">Rubrerythrin</fullName>
    </submittedName>
</protein>
<dbReference type="InterPro" id="IPR003251">
    <property type="entry name" value="Rr_diiron-bd_dom"/>
</dbReference>
<dbReference type="OrthoDB" id="32301at2"/>
<dbReference type="SUPFAM" id="SSF47240">
    <property type="entry name" value="Ferritin-like"/>
    <property type="match status" value="1"/>
</dbReference>
<dbReference type="CDD" id="cd01045">
    <property type="entry name" value="Ferritin_like_AB"/>
    <property type="match status" value="1"/>
</dbReference>
<dbReference type="GO" id="GO:0016491">
    <property type="term" value="F:oxidoreductase activity"/>
    <property type="evidence" value="ECO:0007669"/>
    <property type="project" value="InterPro"/>
</dbReference>
<dbReference type="RefSeq" id="WP_149811403.1">
    <property type="nucleotide sequence ID" value="NZ_VUKA01000002.1"/>
</dbReference>
<keyword evidence="1" id="KW-0812">Transmembrane</keyword>
<dbReference type="EMBL" id="VUKA01000002">
    <property type="protein sequence ID" value="KAA2213746.1"/>
    <property type="molecule type" value="Genomic_DNA"/>
</dbReference>
<reference evidence="3 4" key="1">
    <citation type="journal article" date="2015" name="Int. J. Syst. Evol. Microbiol.">
        <title>Roseomonas oryzae sp. nov., isolated from paddy rhizosphere soil.</title>
        <authorList>
            <person name="Ramaprasad E.V."/>
            <person name="Sasikala Ch."/>
            <person name="Ramana Ch.V."/>
        </authorList>
    </citation>
    <scope>NUCLEOTIDE SEQUENCE [LARGE SCALE GENOMIC DNA]</scope>
    <source>
        <strain evidence="3 4">KCTC 42542</strain>
    </source>
</reference>
<proteinExistence type="predicted"/>
<dbReference type="SUPFAM" id="SSF103473">
    <property type="entry name" value="MFS general substrate transporter"/>
    <property type="match status" value="1"/>
</dbReference>
<dbReference type="Proteomes" id="UP000322110">
    <property type="component" value="Unassembled WGS sequence"/>
</dbReference>
<dbReference type="InterPro" id="IPR009078">
    <property type="entry name" value="Ferritin-like_SF"/>
</dbReference>
<feature type="transmembrane region" description="Helical" evidence="1">
    <location>
        <begin position="297"/>
        <end position="317"/>
    </location>
</feature>
<keyword evidence="4" id="KW-1185">Reference proteome</keyword>
<evidence type="ECO:0000256" key="1">
    <source>
        <dbReference type="SAM" id="Phobius"/>
    </source>
</evidence>
<name>A0A5B2TGW6_9PROT</name>
<keyword evidence="1" id="KW-0472">Membrane</keyword>
<accession>A0A5B2TGW6</accession>
<comment type="caution">
    <text evidence="3">The sequence shown here is derived from an EMBL/GenBank/DDBJ whole genome shotgun (WGS) entry which is preliminary data.</text>
</comment>
<dbReference type="PANTHER" id="PTHR33531:SF10">
    <property type="entry name" value="BLR7895 PROTEIN"/>
    <property type="match status" value="1"/>
</dbReference>
<sequence length="318" mass="34247">MPSLKDLSERELLALAISNEEEDGRIFSDFAESLRAQYPASAAVFEEMALEESGHRRQLIDLYVERFGTHIPLIRRQDIRGWIRRRPAWQVLPLGIEAVRRHARQMEEDAGRFYTAAAARSTDAGIRKLLGDLATAETSHTHSIDAMERQHLAGGVREAENDSARRRFVLQIVQPGLIGLMDGSVSTLAPVFAAAFATQNSHDAFLVGLAASVGAGISMGFAEALADDGRLSGRGTPLLRGLVSGLMTMAGGIGHTLPYLLPDFWTATVLAVIVTVLELLAIAWIQWKFMDTPPLAATAKVMLGGALVLAAGILIGGG</sequence>
<feature type="transmembrane region" description="Helical" evidence="1">
    <location>
        <begin position="238"/>
        <end position="258"/>
    </location>
</feature>
<feature type="transmembrane region" description="Helical" evidence="1">
    <location>
        <begin position="176"/>
        <end position="198"/>
    </location>
</feature>
<evidence type="ECO:0000313" key="3">
    <source>
        <dbReference type="EMBL" id="KAA2213746.1"/>
    </source>
</evidence>
<dbReference type="NCBIfam" id="NF045676">
    <property type="entry name" value="FeExpMbfA"/>
    <property type="match status" value="1"/>
</dbReference>
<dbReference type="Gene3D" id="1.20.1260.10">
    <property type="match status" value="1"/>
</dbReference>
<dbReference type="PANTHER" id="PTHR33531">
    <property type="entry name" value="RUBRERYTHRIN SUBFAMILY"/>
    <property type="match status" value="1"/>
</dbReference>
<organism evidence="3 4">
    <name type="scientific">Teichococcus oryzae</name>
    <dbReference type="NCBI Taxonomy" id="1608942"/>
    <lineage>
        <taxon>Bacteria</taxon>
        <taxon>Pseudomonadati</taxon>
        <taxon>Pseudomonadota</taxon>
        <taxon>Alphaproteobacteria</taxon>
        <taxon>Acetobacterales</taxon>
        <taxon>Roseomonadaceae</taxon>
        <taxon>Roseomonas</taxon>
    </lineage>
</organism>
<keyword evidence="1" id="KW-1133">Transmembrane helix</keyword>
<feature type="transmembrane region" description="Helical" evidence="1">
    <location>
        <begin position="264"/>
        <end position="285"/>
    </location>
</feature>
<dbReference type="Pfam" id="PF02915">
    <property type="entry name" value="Rubrerythrin"/>
    <property type="match status" value="1"/>
</dbReference>
<gene>
    <name evidence="3" type="ORF">F0Q34_06670</name>
</gene>
<dbReference type="GO" id="GO:0046872">
    <property type="term" value="F:metal ion binding"/>
    <property type="evidence" value="ECO:0007669"/>
    <property type="project" value="InterPro"/>
</dbReference>
<evidence type="ECO:0000313" key="4">
    <source>
        <dbReference type="Proteomes" id="UP000322110"/>
    </source>
</evidence>
<dbReference type="PIRSF" id="PIRSF035918">
    <property type="entry name" value="UCP035918_rubreryth_DUF125"/>
    <property type="match status" value="1"/>
</dbReference>
<dbReference type="InterPro" id="IPR017040">
    <property type="entry name" value="UCP035918_rubreryth/DUF125"/>
</dbReference>
<evidence type="ECO:0000259" key="2">
    <source>
        <dbReference type="Pfam" id="PF02915"/>
    </source>
</evidence>
<feature type="domain" description="Rubrerythrin diiron-binding" evidence="2">
    <location>
        <begin position="11"/>
        <end position="146"/>
    </location>
</feature>